<evidence type="ECO:0000259" key="5">
    <source>
        <dbReference type="PROSITE" id="PS51000"/>
    </source>
</evidence>
<dbReference type="OrthoDB" id="9814815at2"/>
<dbReference type="InterPro" id="IPR014036">
    <property type="entry name" value="DeoR-like_C"/>
</dbReference>
<dbReference type="PANTHER" id="PTHR30363:SF4">
    <property type="entry name" value="GLYCEROL-3-PHOSPHATE REGULON REPRESSOR"/>
    <property type="match status" value="1"/>
</dbReference>
<evidence type="ECO:0000313" key="8">
    <source>
        <dbReference type="Proteomes" id="UP000294359"/>
    </source>
</evidence>
<evidence type="ECO:0000256" key="4">
    <source>
        <dbReference type="ARBA" id="ARBA00023163"/>
    </source>
</evidence>
<dbReference type="Pfam" id="PF08220">
    <property type="entry name" value="HTH_DeoR"/>
    <property type="match status" value="1"/>
</dbReference>
<dbReference type="PROSITE" id="PS51000">
    <property type="entry name" value="HTH_DEOR_2"/>
    <property type="match status" value="1"/>
</dbReference>
<dbReference type="RefSeq" id="WP_134387143.1">
    <property type="nucleotide sequence ID" value="NZ_BMWW01000002.1"/>
</dbReference>
<dbReference type="PROSITE" id="PS00894">
    <property type="entry name" value="HTH_DEOR_1"/>
    <property type="match status" value="1"/>
</dbReference>
<evidence type="ECO:0000256" key="1">
    <source>
        <dbReference type="ARBA" id="ARBA00022491"/>
    </source>
</evidence>
<dbReference type="PANTHER" id="PTHR30363">
    <property type="entry name" value="HTH-TYPE TRANSCRIPTIONAL REGULATOR SRLR-RELATED"/>
    <property type="match status" value="1"/>
</dbReference>
<keyword evidence="3" id="KW-0238">DNA-binding</keyword>
<dbReference type="Gene3D" id="3.40.50.1360">
    <property type="match status" value="1"/>
</dbReference>
<keyword evidence="8" id="KW-1185">Reference proteome</keyword>
<dbReference type="Gene3D" id="1.10.10.10">
    <property type="entry name" value="Winged helix-like DNA-binding domain superfamily/Winged helix DNA-binding domain"/>
    <property type="match status" value="1"/>
</dbReference>
<dbReference type="AlphaFoldDB" id="A0A4P7BJJ9"/>
<dbReference type="InterPro" id="IPR050313">
    <property type="entry name" value="Carb_Metab_HTH_regulators"/>
</dbReference>
<accession>A0A4P7BJJ9</accession>
<dbReference type="Pfam" id="PF00455">
    <property type="entry name" value="DeoRC"/>
    <property type="match status" value="1"/>
</dbReference>
<dbReference type="SUPFAM" id="SSF46785">
    <property type="entry name" value="Winged helix' DNA-binding domain"/>
    <property type="match status" value="1"/>
</dbReference>
<feature type="domain" description="HTH deoR-type" evidence="5">
    <location>
        <begin position="3"/>
        <end position="58"/>
    </location>
</feature>
<dbReference type="EMBL" id="CP038026">
    <property type="protein sequence ID" value="QBQ38442.1"/>
    <property type="molecule type" value="Genomic_DNA"/>
</dbReference>
<dbReference type="InterPro" id="IPR001034">
    <property type="entry name" value="DeoR_HTH"/>
</dbReference>
<organism evidence="6 9">
    <name type="scientific">Pseudoduganella plicata</name>
    <dbReference type="NCBI Taxonomy" id="321984"/>
    <lineage>
        <taxon>Bacteria</taxon>
        <taxon>Pseudomonadati</taxon>
        <taxon>Pseudomonadota</taxon>
        <taxon>Betaproteobacteria</taxon>
        <taxon>Burkholderiales</taxon>
        <taxon>Oxalobacteraceae</taxon>
        <taxon>Telluria group</taxon>
        <taxon>Pseudoduganella</taxon>
    </lineage>
</organism>
<dbReference type="InterPro" id="IPR036388">
    <property type="entry name" value="WH-like_DNA-bd_sf"/>
</dbReference>
<sequence>MLTRQRKQLLLKILDEEGQIVAKTLSESLGLSEDTIRRDLRELAKEGLLQRVHGGALPASPAQANFAVRETISTDAKPAIARAAAALIEPGQVVFIDGGTTSVQLARALPRDLRATVVTHSPSVAVELVEHPHVEVIIVGGRLFKHSIVACGAQALEAIAGIRCDVFFMGVCSLDPEAGITTGDYDEACMKRAISATAQRTIVLASPEKLGTAAPFAIAPLATIDGIVVSGKTDAALLAPYREMGIEVTLA</sequence>
<dbReference type="InterPro" id="IPR018356">
    <property type="entry name" value="Tscrpt_reg_HTH_DeoR_CS"/>
</dbReference>
<evidence type="ECO:0000256" key="3">
    <source>
        <dbReference type="ARBA" id="ARBA00023125"/>
    </source>
</evidence>
<dbReference type="GO" id="GO:0003700">
    <property type="term" value="F:DNA-binding transcription factor activity"/>
    <property type="evidence" value="ECO:0007669"/>
    <property type="project" value="InterPro"/>
</dbReference>
<keyword evidence="4" id="KW-0804">Transcription</keyword>
<reference evidence="6" key="1">
    <citation type="journal article" date="2014" name="Int. J. Syst. Evol. Microbiol.">
        <title>Complete genome sequence of Corynebacterium casei LMG S-19264T (=DSM 44701T), isolated from a smear-ripened cheese.</title>
        <authorList>
            <consortium name="US DOE Joint Genome Institute (JGI-PGF)"/>
            <person name="Walter F."/>
            <person name="Albersmeier A."/>
            <person name="Kalinowski J."/>
            <person name="Ruckert C."/>
        </authorList>
    </citation>
    <scope>NUCLEOTIDE SEQUENCE</scope>
    <source>
        <strain evidence="6">KCTC 12344</strain>
    </source>
</reference>
<keyword evidence="1" id="KW-0678">Repressor</keyword>
<gene>
    <name evidence="7" type="ORF">E1742_21365</name>
    <name evidence="6" type="ORF">GCM10007388_13720</name>
</gene>
<evidence type="ECO:0000313" key="9">
    <source>
        <dbReference type="Proteomes" id="UP000619512"/>
    </source>
</evidence>
<dbReference type="PRINTS" id="PR00037">
    <property type="entry name" value="HTHLACR"/>
</dbReference>
<dbReference type="SMART" id="SM01134">
    <property type="entry name" value="DeoRC"/>
    <property type="match status" value="1"/>
</dbReference>
<dbReference type="GO" id="GO:0003677">
    <property type="term" value="F:DNA binding"/>
    <property type="evidence" value="ECO:0007669"/>
    <property type="project" value="UniProtKB-KW"/>
</dbReference>
<dbReference type="Proteomes" id="UP000619512">
    <property type="component" value="Unassembled WGS sequence"/>
</dbReference>
<dbReference type="InterPro" id="IPR036390">
    <property type="entry name" value="WH_DNA-bd_sf"/>
</dbReference>
<dbReference type="SMART" id="SM00420">
    <property type="entry name" value="HTH_DEOR"/>
    <property type="match status" value="1"/>
</dbReference>
<evidence type="ECO:0000313" key="6">
    <source>
        <dbReference type="EMBL" id="GGY82120.1"/>
    </source>
</evidence>
<reference evidence="6" key="3">
    <citation type="submission" date="2022-12" db="EMBL/GenBank/DDBJ databases">
        <authorList>
            <person name="Sun Q."/>
            <person name="Kim S."/>
        </authorList>
    </citation>
    <scope>NUCLEOTIDE SEQUENCE</scope>
    <source>
        <strain evidence="6">KCTC 12344</strain>
    </source>
</reference>
<reference evidence="7 8" key="2">
    <citation type="submission" date="2019-03" db="EMBL/GenBank/DDBJ databases">
        <title>Draft Genome Sequences of Six Type Strains of the Genus Massilia.</title>
        <authorList>
            <person name="Miess H."/>
            <person name="Frediansyhah A."/>
            <person name="Gross H."/>
        </authorList>
    </citation>
    <scope>NUCLEOTIDE SEQUENCE [LARGE SCALE GENOMIC DNA]</scope>
    <source>
        <strain evidence="7 8">DSM 17505</strain>
    </source>
</reference>
<dbReference type="Proteomes" id="UP000294359">
    <property type="component" value="Chromosome"/>
</dbReference>
<dbReference type="EMBL" id="BMWW01000002">
    <property type="protein sequence ID" value="GGY82120.1"/>
    <property type="molecule type" value="Genomic_DNA"/>
</dbReference>
<name>A0A4P7BJJ9_9BURK</name>
<proteinExistence type="predicted"/>
<evidence type="ECO:0000256" key="2">
    <source>
        <dbReference type="ARBA" id="ARBA00023015"/>
    </source>
</evidence>
<evidence type="ECO:0000313" key="7">
    <source>
        <dbReference type="EMBL" id="QBQ38442.1"/>
    </source>
</evidence>
<dbReference type="InterPro" id="IPR037171">
    <property type="entry name" value="NagB/RpiA_transferase-like"/>
</dbReference>
<dbReference type="SUPFAM" id="SSF100950">
    <property type="entry name" value="NagB/RpiA/CoA transferase-like"/>
    <property type="match status" value="1"/>
</dbReference>
<keyword evidence="2" id="KW-0805">Transcription regulation</keyword>
<protein>
    <submittedName>
        <fullName evidence="6">DeoR family transcriptional regulator</fullName>
    </submittedName>
    <submittedName>
        <fullName evidence="7">DeoR/GlpR transcriptional regulator</fullName>
    </submittedName>
</protein>